<dbReference type="InterPro" id="IPR011010">
    <property type="entry name" value="DNA_brk_join_enz"/>
</dbReference>
<organism evidence="2">
    <name type="scientific">Graphocephala atropunctata</name>
    <dbReference type="NCBI Taxonomy" id="36148"/>
    <lineage>
        <taxon>Eukaryota</taxon>
        <taxon>Metazoa</taxon>
        <taxon>Ecdysozoa</taxon>
        <taxon>Arthropoda</taxon>
        <taxon>Hexapoda</taxon>
        <taxon>Insecta</taxon>
        <taxon>Pterygota</taxon>
        <taxon>Neoptera</taxon>
        <taxon>Paraneoptera</taxon>
        <taxon>Hemiptera</taxon>
        <taxon>Auchenorrhyncha</taxon>
        <taxon>Membracoidea</taxon>
        <taxon>Cicadellidae</taxon>
        <taxon>Cicadellinae</taxon>
        <taxon>Cicadellini</taxon>
        <taxon>Graphocephala</taxon>
    </lineage>
</organism>
<dbReference type="SUPFAM" id="SSF56349">
    <property type="entry name" value="DNA breaking-rejoining enzymes"/>
    <property type="match status" value="1"/>
</dbReference>
<evidence type="ECO:0008006" key="3">
    <source>
        <dbReference type="Google" id="ProtNLM"/>
    </source>
</evidence>
<dbReference type="GO" id="GO:0015074">
    <property type="term" value="P:DNA integration"/>
    <property type="evidence" value="ECO:0007669"/>
    <property type="project" value="InterPro"/>
</dbReference>
<dbReference type="EMBL" id="GEBQ01030217">
    <property type="protein sequence ID" value="JAT09760.1"/>
    <property type="molecule type" value="Transcribed_RNA"/>
</dbReference>
<dbReference type="AlphaFoldDB" id="A0A1B6KE83"/>
<evidence type="ECO:0000313" key="2">
    <source>
        <dbReference type="EMBL" id="JAT09760.1"/>
    </source>
</evidence>
<accession>A0A1B6KE83</accession>
<sequence length="187" mass="20660">MLIRKYMSLRPSSMTSDRFFVGYRYGKCVAQNVGANSIAAVPCKVAKYLGLENPEQYTGHALRRTSASMLVEGGGDLLTLKRHGGWKSSTVAEGYVEDSIARKIDVSKKLFAPLTASTSTAILDSASTSKQEVDKYFNIDDIFNESDEESDHQTNNKILNVMNKIPNKGISISNNKNCTINVNFHIK</sequence>
<name>A0A1B6KE83_9HEMI</name>
<dbReference type="Gene3D" id="1.10.443.10">
    <property type="entry name" value="Intergrase catalytic core"/>
    <property type="match status" value="1"/>
</dbReference>
<proteinExistence type="predicted"/>
<protein>
    <recommendedName>
        <fullName evidence="3">Tyr recombinase domain-containing protein</fullName>
    </recommendedName>
</protein>
<keyword evidence="1" id="KW-0233">DNA recombination</keyword>
<gene>
    <name evidence="2" type="ORF">g.20949</name>
</gene>
<reference evidence="2" key="1">
    <citation type="submission" date="2015-11" db="EMBL/GenBank/DDBJ databases">
        <title>De novo transcriptome assembly of four potential Pierce s Disease insect vectors from Arizona vineyards.</title>
        <authorList>
            <person name="Tassone E.E."/>
        </authorList>
    </citation>
    <scope>NUCLEOTIDE SEQUENCE</scope>
</reference>
<dbReference type="GO" id="GO:0003677">
    <property type="term" value="F:DNA binding"/>
    <property type="evidence" value="ECO:0007669"/>
    <property type="project" value="InterPro"/>
</dbReference>
<dbReference type="InterPro" id="IPR013762">
    <property type="entry name" value="Integrase-like_cat_sf"/>
</dbReference>
<dbReference type="GO" id="GO:0006310">
    <property type="term" value="P:DNA recombination"/>
    <property type="evidence" value="ECO:0007669"/>
    <property type="project" value="UniProtKB-KW"/>
</dbReference>
<evidence type="ECO:0000256" key="1">
    <source>
        <dbReference type="ARBA" id="ARBA00023172"/>
    </source>
</evidence>